<feature type="coiled-coil region" evidence="8">
    <location>
        <begin position="247"/>
        <end position="309"/>
    </location>
</feature>
<keyword evidence="9" id="KW-0472">Membrane</keyword>
<keyword evidence="4" id="KW-0808">Transferase</keyword>
<dbReference type="PROSITE" id="PS50109">
    <property type="entry name" value="HIS_KIN"/>
    <property type="match status" value="1"/>
</dbReference>
<dbReference type="CDD" id="cd00130">
    <property type="entry name" value="PAS"/>
    <property type="match status" value="2"/>
</dbReference>
<reference evidence="14 15" key="1">
    <citation type="submission" date="2019-04" db="EMBL/GenBank/DDBJ databases">
        <title>Isolation and culture of sulfate reducing bacteria from the cold seep of the South China Sea.</title>
        <authorList>
            <person name="Sun C."/>
            <person name="Liu R."/>
        </authorList>
    </citation>
    <scope>NUCLEOTIDE SEQUENCE [LARGE SCALE GENOMIC DNA]</scope>
    <source>
        <strain evidence="14 15">CS1</strain>
    </source>
</reference>
<dbReference type="Gene3D" id="3.30.450.20">
    <property type="entry name" value="PAS domain"/>
    <property type="match status" value="3"/>
</dbReference>
<dbReference type="NCBIfam" id="TIGR00229">
    <property type="entry name" value="sensory_box"/>
    <property type="match status" value="2"/>
</dbReference>
<keyword evidence="9" id="KW-1133">Transmembrane helix</keyword>
<dbReference type="PROSITE" id="PS50112">
    <property type="entry name" value="PAS"/>
    <property type="match status" value="2"/>
</dbReference>
<feature type="domain" description="PAS" evidence="12">
    <location>
        <begin position="729"/>
        <end position="799"/>
    </location>
</feature>
<dbReference type="SMART" id="SM00387">
    <property type="entry name" value="HATPase_c"/>
    <property type="match status" value="1"/>
</dbReference>
<dbReference type="Gene3D" id="3.30.565.10">
    <property type="entry name" value="Histidine kinase-like ATPase, C-terminal domain"/>
    <property type="match status" value="1"/>
</dbReference>
<dbReference type="InterPro" id="IPR003594">
    <property type="entry name" value="HATPase_dom"/>
</dbReference>
<feature type="domain" description="PAC" evidence="13">
    <location>
        <begin position="684"/>
        <end position="735"/>
    </location>
</feature>
<dbReference type="Pfam" id="PF13185">
    <property type="entry name" value="GAF_2"/>
    <property type="match status" value="1"/>
</dbReference>
<evidence type="ECO:0000256" key="7">
    <source>
        <dbReference type="PROSITE-ProRule" id="PRU00169"/>
    </source>
</evidence>
<dbReference type="PANTHER" id="PTHR45339">
    <property type="entry name" value="HYBRID SIGNAL TRANSDUCTION HISTIDINE KINASE J"/>
    <property type="match status" value="1"/>
</dbReference>
<keyword evidence="8" id="KW-0175">Coiled coil</keyword>
<dbReference type="InterPro" id="IPR001789">
    <property type="entry name" value="Sig_transdc_resp-reg_receiver"/>
</dbReference>
<feature type="domain" description="Response regulatory" evidence="11">
    <location>
        <begin position="1110"/>
        <end position="1229"/>
    </location>
</feature>
<gene>
    <name evidence="14" type="ORF">E8L03_10030</name>
</gene>
<protein>
    <recommendedName>
        <fullName evidence="2">histidine kinase</fullName>
        <ecNumber evidence="2">2.7.13.3</ecNumber>
    </recommendedName>
</protein>
<proteinExistence type="predicted"/>
<evidence type="ECO:0000256" key="5">
    <source>
        <dbReference type="ARBA" id="ARBA00022777"/>
    </source>
</evidence>
<evidence type="ECO:0000256" key="4">
    <source>
        <dbReference type="ARBA" id="ARBA00022679"/>
    </source>
</evidence>
<dbReference type="Pfam" id="PF13188">
    <property type="entry name" value="PAS_8"/>
    <property type="match status" value="1"/>
</dbReference>
<dbReference type="SMART" id="SM00086">
    <property type="entry name" value="PAC"/>
    <property type="match status" value="2"/>
</dbReference>
<keyword evidence="15" id="KW-1185">Reference proteome</keyword>
<keyword evidence="5" id="KW-0418">Kinase</keyword>
<dbReference type="InterPro" id="IPR036097">
    <property type="entry name" value="HisK_dim/P_sf"/>
</dbReference>
<keyword evidence="9" id="KW-0812">Transmembrane</keyword>
<dbReference type="EC" id="2.7.13.3" evidence="2"/>
<dbReference type="InterPro" id="IPR035965">
    <property type="entry name" value="PAS-like_dom_sf"/>
</dbReference>
<dbReference type="InterPro" id="IPR013655">
    <property type="entry name" value="PAS_fold_3"/>
</dbReference>
<dbReference type="InterPro" id="IPR000700">
    <property type="entry name" value="PAS-assoc_C"/>
</dbReference>
<dbReference type="InterPro" id="IPR029016">
    <property type="entry name" value="GAF-like_dom_sf"/>
</dbReference>
<evidence type="ECO:0000256" key="1">
    <source>
        <dbReference type="ARBA" id="ARBA00000085"/>
    </source>
</evidence>
<dbReference type="SMART" id="SM00388">
    <property type="entry name" value="HisKA"/>
    <property type="match status" value="1"/>
</dbReference>
<feature type="domain" description="PAS" evidence="12">
    <location>
        <begin position="306"/>
        <end position="363"/>
    </location>
</feature>
<evidence type="ECO:0000313" key="14">
    <source>
        <dbReference type="EMBL" id="QJT09255.1"/>
    </source>
</evidence>
<dbReference type="CDD" id="cd17546">
    <property type="entry name" value="REC_hyHK_CKI1_RcsC-like"/>
    <property type="match status" value="1"/>
</dbReference>
<evidence type="ECO:0000259" key="12">
    <source>
        <dbReference type="PROSITE" id="PS50112"/>
    </source>
</evidence>
<feature type="modified residue" description="4-aspartylphosphate" evidence="7">
    <location>
        <position position="1159"/>
    </location>
</feature>
<dbReference type="InterPro" id="IPR004358">
    <property type="entry name" value="Sig_transdc_His_kin-like_C"/>
</dbReference>
<dbReference type="InterPro" id="IPR011006">
    <property type="entry name" value="CheY-like_superfamily"/>
</dbReference>
<comment type="catalytic activity">
    <reaction evidence="1">
        <text>ATP + protein L-histidine = ADP + protein N-phospho-L-histidine.</text>
        <dbReference type="EC" id="2.7.13.3"/>
    </reaction>
</comment>
<dbReference type="PROSITE" id="PS50113">
    <property type="entry name" value="PAC"/>
    <property type="match status" value="1"/>
</dbReference>
<dbReference type="EMBL" id="CP039543">
    <property type="protein sequence ID" value="QJT09255.1"/>
    <property type="molecule type" value="Genomic_DNA"/>
</dbReference>
<dbReference type="PRINTS" id="PR00344">
    <property type="entry name" value="BCTRLSENSOR"/>
</dbReference>
<dbReference type="SUPFAM" id="SSF52172">
    <property type="entry name" value="CheY-like"/>
    <property type="match status" value="1"/>
</dbReference>
<dbReference type="SUPFAM" id="SSF55785">
    <property type="entry name" value="PYP-like sensor domain (PAS domain)"/>
    <property type="match status" value="3"/>
</dbReference>
<accession>A0ABX6NF47</accession>
<dbReference type="SUPFAM" id="SSF47384">
    <property type="entry name" value="Homodimeric domain of signal transducing histidine kinase"/>
    <property type="match status" value="1"/>
</dbReference>
<name>A0ABX6NF47_9BACT</name>
<dbReference type="PANTHER" id="PTHR45339:SF1">
    <property type="entry name" value="HYBRID SIGNAL TRANSDUCTION HISTIDINE KINASE J"/>
    <property type="match status" value="1"/>
</dbReference>
<dbReference type="Pfam" id="PF02518">
    <property type="entry name" value="HATPase_c"/>
    <property type="match status" value="1"/>
</dbReference>
<evidence type="ECO:0000256" key="9">
    <source>
        <dbReference type="SAM" id="Phobius"/>
    </source>
</evidence>
<dbReference type="Proteomes" id="UP000503251">
    <property type="component" value="Chromosome"/>
</dbReference>
<organism evidence="14 15">
    <name type="scientific">Oceanidesulfovibrio marinus</name>
    <dbReference type="NCBI Taxonomy" id="370038"/>
    <lineage>
        <taxon>Bacteria</taxon>
        <taxon>Pseudomonadati</taxon>
        <taxon>Thermodesulfobacteriota</taxon>
        <taxon>Desulfovibrionia</taxon>
        <taxon>Desulfovibrionales</taxon>
        <taxon>Desulfovibrionaceae</taxon>
        <taxon>Oceanidesulfovibrio</taxon>
    </lineage>
</organism>
<dbReference type="Pfam" id="PF17149">
    <property type="entry name" value="CHASE5"/>
    <property type="match status" value="1"/>
</dbReference>
<evidence type="ECO:0000259" key="11">
    <source>
        <dbReference type="PROSITE" id="PS50110"/>
    </source>
</evidence>
<evidence type="ECO:0000313" key="15">
    <source>
        <dbReference type="Proteomes" id="UP000503251"/>
    </source>
</evidence>
<dbReference type="InterPro" id="IPR003661">
    <property type="entry name" value="HisK_dim/P_dom"/>
</dbReference>
<evidence type="ECO:0000259" key="13">
    <source>
        <dbReference type="PROSITE" id="PS50113"/>
    </source>
</evidence>
<dbReference type="Gene3D" id="3.40.50.2300">
    <property type="match status" value="1"/>
</dbReference>
<dbReference type="SUPFAM" id="SSF55874">
    <property type="entry name" value="ATPase domain of HSP90 chaperone/DNA topoisomerase II/histidine kinase"/>
    <property type="match status" value="1"/>
</dbReference>
<dbReference type="Gene3D" id="3.30.450.40">
    <property type="match status" value="1"/>
</dbReference>
<dbReference type="Pfam" id="PF00512">
    <property type="entry name" value="HisKA"/>
    <property type="match status" value="1"/>
</dbReference>
<dbReference type="SMART" id="SM00065">
    <property type="entry name" value="GAF"/>
    <property type="match status" value="1"/>
</dbReference>
<sequence length="1236" mass="137973">MLSPKNRLTRKLIIQSLTVCAVVIFLVGGLQTYSAYRQRFDAINRVFADIGQSHVPILARALWLLDDKLIESGLEAITDLSFVEQAVIVENGVRGAYSGKVVSKDVVVRDFPLTFHDQKLDRTLGTLQVICGVDELHNTFRHELASLFLRQGVEILFIAAVLYLLFHRHVARHLAAVADQARDLDMSAGLKPFTLPRPPSDPGYPDELDVVVDALNEMEARVQALHDAQQLELERRRVTEVQLLEARDTLEQRVEERTRELAAANRDLDKANENLAATNLKLMSKNRELLFENEERKRAEQALRDSEARQRTVVERMPIMLAALDESGSIIAWNSECVRVTGYTEAAMMADPKALSLVCPDEQIRAKAMESLLARENFRGLQVPFVTKDGSQRSTAWSSIAGSFPIPGWHTWAVGIDETDRECAQRELQSLNRALETLVRSNEIVLHEKNPEALCRKVCRVGVQIGGYDFAAVVCTGQDKTAPISATASYGSHEDFLQTLTPYLQAQDDQCPTALAIRTGQHVLVPSIEDEQRYPEWRETALAEGFRSCINLPLRTGPHILGSLMLYSTAPHAFDSKEIAVLERLANNLAYGLHALDLDRRRRSAEDNLRRQEALLLDTQSIARVGGWELDWETGTFTWTPETYQIFGLPPAFDPTVEDILGLFPERKTLRKAFSDAYSKGTSFEIETPIATTLGERRFVRVQGAAQSVDGGSTKIAGVIQDITERKTAERNLERIFTLSQDLICIVSFDGYLTQLNPAWQKVLGWSQEKLKSMPVIHFVHPDDQERTIQSSEPLLDGLALSNFQNRFLHKDGSYRWLSWNSIPELESEQVFSVARDVTQERIKQEELIAAKQQAEASSLAKSEFLANMSHEIRTPINGVLGMLQLLEFTDLNDEQHEYVETARTSGQNLLALISDILDLSRVEAGKLTIIDSPFEVREIIQTVRDTFREPAREKDLALDVVLEPDTPEILYGDAGRLRQILFNLVGNAVKFTESGGRVSVHASTVTAPDGTLRLVAEVSDTGIGMDETQLSHIFEPFAQVEKAYSRDFQGAGLGLAIVKRLVLLLDGELCVDSTPGRGTYFHFSIPMARRERLTEVQEPAAPRRNGPVNVLVVEDNTINRFALVTMIEKWGHASTGAASAEEALELLAANTYDVVFMDVQMPAMNGLEATRIIRSGERAGIDPDVTIVAISAYAMPGDKETFLESGMDSYFAKPVDMEALQRYLDSFHSHRASPA</sequence>
<evidence type="ECO:0000256" key="6">
    <source>
        <dbReference type="ARBA" id="ARBA00023012"/>
    </source>
</evidence>
<dbReference type="SUPFAM" id="SSF55781">
    <property type="entry name" value="GAF domain-like"/>
    <property type="match status" value="1"/>
</dbReference>
<dbReference type="InterPro" id="IPR005467">
    <property type="entry name" value="His_kinase_dom"/>
</dbReference>
<evidence type="ECO:0000256" key="2">
    <source>
        <dbReference type="ARBA" id="ARBA00012438"/>
    </source>
</evidence>
<feature type="transmembrane region" description="Helical" evidence="9">
    <location>
        <begin position="12"/>
        <end position="30"/>
    </location>
</feature>
<dbReference type="Gene3D" id="1.10.287.130">
    <property type="match status" value="1"/>
</dbReference>
<evidence type="ECO:0000259" key="10">
    <source>
        <dbReference type="PROSITE" id="PS50109"/>
    </source>
</evidence>
<feature type="domain" description="Histidine kinase" evidence="10">
    <location>
        <begin position="868"/>
        <end position="1090"/>
    </location>
</feature>
<keyword evidence="6" id="KW-0902">Two-component regulatory system</keyword>
<dbReference type="InterPro" id="IPR003018">
    <property type="entry name" value="GAF"/>
</dbReference>
<dbReference type="SMART" id="SM00091">
    <property type="entry name" value="PAS"/>
    <property type="match status" value="2"/>
</dbReference>
<dbReference type="PROSITE" id="PS50110">
    <property type="entry name" value="RESPONSE_REGULATORY"/>
    <property type="match status" value="1"/>
</dbReference>
<dbReference type="Pfam" id="PF08447">
    <property type="entry name" value="PAS_3"/>
    <property type="match status" value="1"/>
</dbReference>
<keyword evidence="3 7" id="KW-0597">Phosphoprotein</keyword>
<dbReference type="CDD" id="cd16922">
    <property type="entry name" value="HATPase_EvgS-ArcB-TorS-like"/>
    <property type="match status" value="1"/>
</dbReference>
<dbReference type="CDD" id="cd00082">
    <property type="entry name" value="HisKA"/>
    <property type="match status" value="1"/>
</dbReference>
<evidence type="ECO:0000256" key="3">
    <source>
        <dbReference type="ARBA" id="ARBA00022553"/>
    </source>
</evidence>
<dbReference type="RefSeq" id="WP_171267264.1">
    <property type="nucleotide sequence ID" value="NZ_CP039543.1"/>
</dbReference>
<dbReference type="InterPro" id="IPR033414">
    <property type="entry name" value="Sensor_dom"/>
</dbReference>
<dbReference type="Pfam" id="PF00072">
    <property type="entry name" value="Response_reg"/>
    <property type="match status" value="1"/>
</dbReference>
<dbReference type="InterPro" id="IPR000014">
    <property type="entry name" value="PAS"/>
</dbReference>
<dbReference type="InterPro" id="IPR001610">
    <property type="entry name" value="PAC"/>
</dbReference>
<dbReference type="InterPro" id="IPR036890">
    <property type="entry name" value="HATPase_C_sf"/>
</dbReference>
<dbReference type="SMART" id="SM00448">
    <property type="entry name" value="REC"/>
    <property type="match status" value="1"/>
</dbReference>
<evidence type="ECO:0000256" key="8">
    <source>
        <dbReference type="SAM" id="Coils"/>
    </source>
</evidence>